<evidence type="ECO:0000256" key="11">
    <source>
        <dbReference type="ARBA" id="ARBA00048432"/>
    </source>
</evidence>
<evidence type="ECO:0000256" key="14">
    <source>
        <dbReference type="RuleBase" id="RU365012"/>
    </source>
</evidence>
<dbReference type="PRINTS" id="PR01663">
    <property type="entry name" value="MCMPROTEIN7"/>
</dbReference>
<dbReference type="Gene3D" id="3.30.1640.10">
    <property type="entry name" value="mini-chromosome maintenance (MCM) complex, chain A, domain 1"/>
    <property type="match status" value="1"/>
</dbReference>
<dbReference type="InterPro" id="IPR008050">
    <property type="entry name" value="MCM7"/>
</dbReference>
<dbReference type="FunFam" id="3.30.1640.10:FF:000007">
    <property type="entry name" value="DNA replication licensing factor MCM7"/>
    <property type="match status" value="1"/>
</dbReference>
<keyword evidence="10 14" id="KW-0131">Cell cycle</keyword>
<dbReference type="GO" id="GO:0016887">
    <property type="term" value="F:ATP hydrolysis activity"/>
    <property type="evidence" value="ECO:0007669"/>
    <property type="project" value="RHEA"/>
</dbReference>
<keyword evidence="9 14" id="KW-0539">Nucleus</keyword>
<proteinExistence type="inferred from homology"/>
<organism evidence="17">
    <name type="scientific">Ursus maritimus</name>
    <name type="common">Polar bear</name>
    <name type="synonym">Thalarctos maritimus</name>
    <dbReference type="NCBI Taxonomy" id="29073"/>
    <lineage>
        <taxon>Eukaryota</taxon>
        <taxon>Metazoa</taxon>
        <taxon>Chordata</taxon>
        <taxon>Craniata</taxon>
        <taxon>Vertebrata</taxon>
        <taxon>Euteleostomi</taxon>
        <taxon>Mammalia</taxon>
        <taxon>Eutheria</taxon>
        <taxon>Laurasiatheria</taxon>
        <taxon>Carnivora</taxon>
        <taxon>Caniformia</taxon>
        <taxon>Ursidae</taxon>
        <taxon>Ursus</taxon>
    </lineage>
</organism>
<dbReference type="GO" id="GO:0005634">
    <property type="term" value="C:nucleus"/>
    <property type="evidence" value="ECO:0007669"/>
    <property type="project" value="UniProtKB-SubCell"/>
</dbReference>
<dbReference type="EC" id="3.6.4.12" evidence="2 14"/>
<evidence type="ECO:0000256" key="4">
    <source>
        <dbReference type="ARBA" id="ARBA00022741"/>
    </source>
</evidence>
<accession>A0A452U0D3</accession>
<keyword evidence="6 14" id="KW-0347">Helicase</keyword>
<comment type="subcellular location">
    <subcellularLocation>
        <location evidence="1 14">Nucleus</location>
    </subcellularLocation>
</comment>
<keyword evidence="5 14" id="KW-0378">Hydrolase</keyword>
<name>A0A452U0D3_URSMA</name>
<evidence type="ECO:0000256" key="13">
    <source>
        <dbReference type="ARBA" id="ARBA00073503"/>
    </source>
</evidence>
<evidence type="ECO:0000256" key="5">
    <source>
        <dbReference type="ARBA" id="ARBA00022801"/>
    </source>
</evidence>
<dbReference type="AlphaFoldDB" id="A0A452U0D3"/>
<dbReference type="GO" id="GO:0017116">
    <property type="term" value="F:single-stranded DNA helicase activity"/>
    <property type="evidence" value="ECO:0007669"/>
    <property type="project" value="TreeGrafter"/>
</dbReference>
<feature type="domain" description="MCM N-terminal" evidence="15">
    <location>
        <begin position="10"/>
        <end position="139"/>
    </location>
</feature>
<dbReference type="Pfam" id="PF17207">
    <property type="entry name" value="MCM_OB"/>
    <property type="match status" value="1"/>
</dbReference>
<feature type="domain" description="MCM OB" evidence="16">
    <location>
        <begin position="149"/>
        <end position="278"/>
    </location>
</feature>
<dbReference type="InterPro" id="IPR012340">
    <property type="entry name" value="NA-bd_OB-fold"/>
</dbReference>
<comment type="catalytic activity">
    <reaction evidence="11">
        <text>ATP + H2O = ADP + phosphate + H(+)</text>
        <dbReference type="Rhea" id="RHEA:13065"/>
        <dbReference type="ChEBI" id="CHEBI:15377"/>
        <dbReference type="ChEBI" id="CHEBI:15378"/>
        <dbReference type="ChEBI" id="CHEBI:30616"/>
        <dbReference type="ChEBI" id="CHEBI:43474"/>
        <dbReference type="ChEBI" id="CHEBI:456216"/>
        <dbReference type="EC" id="3.6.4.12"/>
    </reaction>
    <physiologicalReaction direction="left-to-right" evidence="11">
        <dbReference type="Rhea" id="RHEA:13066"/>
    </physiologicalReaction>
</comment>
<comment type="function">
    <text evidence="14">Acts as component of the MCM2-7 complex (MCM complex) which is the replicative helicase essential for 'once per cell cycle' DNA replication initiation and elongation in eukaryotic cells. The active ATPase sites in the MCM2-7 ring are formed through the interaction surfaces of two neighboring subunits such that a critical structure of a conserved arginine finger motif is provided in trans relative to the ATP-binding site of the Walker A box of the adjacent subunit. The six ATPase active sites, however, are likely to contribute differentially to the complex helicase activity.</text>
</comment>
<dbReference type="GO" id="GO:0005524">
    <property type="term" value="F:ATP binding"/>
    <property type="evidence" value="ECO:0007669"/>
    <property type="project" value="UniProtKB-KW"/>
</dbReference>
<evidence type="ECO:0000256" key="1">
    <source>
        <dbReference type="ARBA" id="ARBA00004123"/>
    </source>
</evidence>
<reference evidence="17" key="1">
    <citation type="submission" date="2019-03" db="UniProtKB">
        <authorList>
            <consortium name="Ensembl"/>
        </authorList>
    </citation>
    <scope>IDENTIFICATION</scope>
</reference>
<dbReference type="Pfam" id="PF24901">
    <property type="entry name" value="WHD_MCM7"/>
    <property type="match status" value="1"/>
</dbReference>
<dbReference type="Pfam" id="PF14551">
    <property type="entry name" value="MCM_N"/>
    <property type="match status" value="1"/>
</dbReference>
<comment type="subunit">
    <text evidence="12">Component of the MCM2-7 complex. The complex forms a toroidal hexameric ring with the proposed subunit order MCM2-MCM6-MCM4-MCM7-MCM3-MCM5. Component of the CMG helicase complex, a hexameric ring of related MCM2-7 subunits stabilized by CDC45 and the tetrameric GINS complex. Interacts with the ATR-ATRIP complex and with RAD17. Interacts with TIPIN. Interacts with MCMBP. Interacts with ANKRD17. Component of the replisome complex composed of at least DONSON, MCM2, MCM7, PCNA and TICRR.</text>
</comment>
<keyword evidence="3 14" id="KW-0235">DNA replication</keyword>
<dbReference type="GO" id="GO:0006271">
    <property type="term" value="P:DNA strand elongation involved in DNA replication"/>
    <property type="evidence" value="ECO:0007669"/>
    <property type="project" value="TreeGrafter"/>
</dbReference>
<evidence type="ECO:0000259" key="16">
    <source>
        <dbReference type="Pfam" id="PF17207"/>
    </source>
</evidence>
<keyword evidence="4 14" id="KW-0547">Nucleotide-binding</keyword>
<evidence type="ECO:0000256" key="8">
    <source>
        <dbReference type="ARBA" id="ARBA00023125"/>
    </source>
</evidence>
<evidence type="ECO:0000256" key="7">
    <source>
        <dbReference type="ARBA" id="ARBA00022840"/>
    </source>
</evidence>
<evidence type="ECO:0000256" key="3">
    <source>
        <dbReference type="ARBA" id="ARBA00022705"/>
    </source>
</evidence>
<dbReference type="Gene3D" id="2.40.50.140">
    <property type="entry name" value="Nucleic acid-binding proteins"/>
    <property type="match status" value="1"/>
</dbReference>
<dbReference type="GO" id="GO:0006270">
    <property type="term" value="P:DNA replication initiation"/>
    <property type="evidence" value="ECO:0007669"/>
    <property type="project" value="InterPro"/>
</dbReference>
<evidence type="ECO:0000256" key="12">
    <source>
        <dbReference type="ARBA" id="ARBA00065488"/>
    </source>
</evidence>
<dbReference type="GO" id="GO:0000727">
    <property type="term" value="P:double-strand break repair via break-induced replication"/>
    <property type="evidence" value="ECO:0007669"/>
    <property type="project" value="TreeGrafter"/>
</dbReference>
<evidence type="ECO:0000259" key="15">
    <source>
        <dbReference type="Pfam" id="PF14551"/>
    </source>
</evidence>
<dbReference type="InterPro" id="IPR031327">
    <property type="entry name" value="MCM"/>
</dbReference>
<evidence type="ECO:0000256" key="2">
    <source>
        <dbReference type="ARBA" id="ARBA00012551"/>
    </source>
</evidence>
<evidence type="ECO:0000256" key="9">
    <source>
        <dbReference type="ARBA" id="ARBA00023242"/>
    </source>
</evidence>
<dbReference type="Gene3D" id="2.20.28.10">
    <property type="match status" value="1"/>
</dbReference>
<evidence type="ECO:0000256" key="6">
    <source>
        <dbReference type="ARBA" id="ARBA00022806"/>
    </source>
</evidence>
<dbReference type="Ensembl" id="ENSUMAT00000016779.1">
    <property type="protein sequence ID" value="ENSUMAP00000014137.1"/>
    <property type="gene ID" value="ENSUMAG00000010015.1"/>
</dbReference>
<evidence type="ECO:0000313" key="17">
    <source>
        <dbReference type="Ensembl" id="ENSUMAP00000014137"/>
    </source>
</evidence>
<dbReference type="InterPro" id="IPR027925">
    <property type="entry name" value="MCM_N"/>
</dbReference>
<keyword evidence="8 14" id="KW-0238">DNA-binding</keyword>
<dbReference type="SUPFAM" id="SSF50249">
    <property type="entry name" value="Nucleic acid-binding proteins"/>
    <property type="match status" value="1"/>
</dbReference>
<dbReference type="PANTHER" id="PTHR11630:SF26">
    <property type="entry name" value="DNA REPLICATION LICENSING FACTOR MCM7"/>
    <property type="match status" value="1"/>
</dbReference>
<dbReference type="InterPro" id="IPR033762">
    <property type="entry name" value="MCM_OB"/>
</dbReference>
<sequence>MAVKDYVLEKEKVKKFLQEFYQDDEFGKKQFKYGNQLVRLAHREQVAMYVDLDDVAEDDPELVDSICENARRYASLFADAVQELLPQYKEREVVNKDVLDVYIEHRLMMEQRTRDPGAARSPQNQYPPELMRRFELYFQGPSSNKPRVIREVRADSVGKLVTVRGIVTRVSEVKPRMVVATYTCDQCGAETYQPIQSPTFMPLIMCPSQECQTNRSGGRLYLQTRGSKFIKFQEMKMQEHSDQVPVGNLPRSITVLVEGENTRIAQPGDHVSVTGIFLPILRTGFRQVVQGLLSETYLEAHRVVKMNKNEDEESAAGELSREELRQIRPADVIFATVRELVSEGRSVRFAEAEQRCVSRGFTPAQFQAALDEYEELNVWQVNTARTRITFV</sequence>
<dbReference type="PANTHER" id="PTHR11630">
    <property type="entry name" value="DNA REPLICATION LICENSING FACTOR MCM FAMILY MEMBER"/>
    <property type="match status" value="1"/>
</dbReference>
<dbReference type="GO" id="GO:0042555">
    <property type="term" value="C:MCM complex"/>
    <property type="evidence" value="ECO:0007669"/>
    <property type="project" value="InterPro"/>
</dbReference>
<dbReference type="GeneTree" id="ENSGT01150000286966"/>
<dbReference type="GO" id="GO:0003697">
    <property type="term" value="F:single-stranded DNA binding"/>
    <property type="evidence" value="ECO:0007669"/>
    <property type="project" value="TreeGrafter"/>
</dbReference>
<comment type="similarity">
    <text evidence="14">Belongs to the MCM family.</text>
</comment>
<dbReference type="SMART" id="SM00350">
    <property type="entry name" value="MCM"/>
    <property type="match status" value="1"/>
</dbReference>
<gene>
    <name evidence="14 17" type="primary">MCM7</name>
</gene>
<keyword evidence="7 14" id="KW-0067">ATP-binding</keyword>
<protein>
    <recommendedName>
        <fullName evidence="13 14">DNA replication licensing factor MCM7</fullName>
        <ecNumber evidence="2 14">3.6.4.12</ecNumber>
    </recommendedName>
</protein>
<evidence type="ECO:0000256" key="10">
    <source>
        <dbReference type="ARBA" id="ARBA00023306"/>
    </source>
</evidence>
<dbReference type="FunFam" id="2.20.28.10:FF:000004">
    <property type="entry name" value="DNA replication licensing factor MCM7"/>
    <property type="match status" value="1"/>
</dbReference>